<evidence type="ECO:0000313" key="3">
    <source>
        <dbReference type="Proteomes" id="UP000293764"/>
    </source>
</evidence>
<keyword evidence="3" id="KW-1185">Reference proteome</keyword>
<keyword evidence="1" id="KW-1133">Transmembrane helix</keyword>
<proteinExistence type="predicted"/>
<dbReference type="InterPro" id="IPR022062">
    <property type="entry name" value="DUF3618"/>
</dbReference>
<dbReference type="RefSeq" id="WP_130102229.1">
    <property type="nucleotide sequence ID" value="NZ_SDWW01000016.1"/>
</dbReference>
<comment type="caution">
    <text evidence="2">The sequence shown here is derived from an EMBL/GenBank/DDBJ whole genome shotgun (WGS) entry which is preliminary data.</text>
</comment>
<dbReference type="Pfam" id="PF12277">
    <property type="entry name" value="DUF3618"/>
    <property type="match status" value="1"/>
</dbReference>
<organism evidence="2 3">
    <name type="scientific">Pengzhenrongella frigida</name>
    <dbReference type="NCBI Taxonomy" id="1259133"/>
    <lineage>
        <taxon>Bacteria</taxon>
        <taxon>Bacillati</taxon>
        <taxon>Actinomycetota</taxon>
        <taxon>Actinomycetes</taxon>
        <taxon>Micrococcales</taxon>
        <taxon>Pengzhenrongella</taxon>
    </lineage>
</organism>
<evidence type="ECO:0000313" key="2">
    <source>
        <dbReference type="EMBL" id="RYV51443.1"/>
    </source>
</evidence>
<dbReference type="AlphaFoldDB" id="A0A4Q5N2I3"/>
<feature type="transmembrane region" description="Helical" evidence="1">
    <location>
        <begin position="81"/>
        <end position="100"/>
    </location>
</feature>
<name>A0A4Q5N2I3_9MICO</name>
<evidence type="ECO:0000256" key="1">
    <source>
        <dbReference type="SAM" id="Phobius"/>
    </source>
</evidence>
<gene>
    <name evidence="2" type="ORF">EUA98_08425</name>
</gene>
<reference evidence="2 3" key="1">
    <citation type="submission" date="2019-01" db="EMBL/GenBank/DDBJ databases">
        <title>Novel species of Cellulomonas.</title>
        <authorList>
            <person name="Liu Q."/>
            <person name="Xin Y.-H."/>
        </authorList>
    </citation>
    <scope>NUCLEOTIDE SEQUENCE [LARGE SCALE GENOMIC DNA]</scope>
    <source>
        <strain evidence="2 3">HLT2-17</strain>
    </source>
</reference>
<dbReference type="Proteomes" id="UP000293764">
    <property type="component" value="Unassembled WGS sequence"/>
</dbReference>
<keyword evidence="1" id="KW-0472">Membrane</keyword>
<dbReference type="OrthoDB" id="4869811at2"/>
<keyword evidence="1" id="KW-0812">Transmembrane</keyword>
<accession>A0A4Q5N2I3</accession>
<sequence>MTTSPTPDSTASPVPRSTPDQIEARLEQNRADLAATIDELTERLDPRVRATETVTRAKQVLHDAGTDPSTSTAARDHARKLLGIGALGVAGFVAVVSAIARRR</sequence>
<protein>
    <submittedName>
        <fullName evidence="2">DUF3618 domain-containing protein</fullName>
    </submittedName>
</protein>
<dbReference type="EMBL" id="SDWW01000016">
    <property type="protein sequence ID" value="RYV51443.1"/>
    <property type="molecule type" value="Genomic_DNA"/>
</dbReference>